<evidence type="ECO:0000256" key="2">
    <source>
        <dbReference type="ARBA" id="ARBA00017880"/>
    </source>
</evidence>
<keyword evidence="4 6" id="KW-0732">Signal</keyword>
<dbReference type="PANTHER" id="PTHR13153:SF5">
    <property type="entry name" value="GATOR COMPLEX PROTEIN NPRL3"/>
    <property type="match status" value="1"/>
</dbReference>
<evidence type="ECO:0000259" key="7">
    <source>
        <dbReference type="Pfam" id="PF24064"/>
    </source>
</evidence>
<feature type="compositionally biased region" description="Acidic residues" evidence="5">
    <location>
        <begin position="50"/>
        <end position="68"/>
    </location>
</feature>
<feature type="signal peptide" evidence="6">
    <location>
        <begin position="1"/>
        <end position="21"/>
    </location>
</feature>
<dbReference type="EMBL" id="OZ004258">
    <property type="protein sequence ID" value="CAK7914008.1"/>
    <property type="molecule type" value="Genomic_DNA"/>
</dbReference>
<feature type="region of interest" description="Disordered" evidence="5">
    <location>
        <begin position="715"/>
        <end position="791"/>
    </location>
</feature>
<feature type="compositionally biased region" description="Low complexity" evidence="5">
    <location>
        <begin position="110"/>
        <end position="129"/>
    </location>
</feature>
<evidence type="ECO:0000256" key="1">
    <source>
        <dbReference type="ARBA" id="ARBA00010546"/>
    </source>
</evidence>
<evidence type="ECO:0000256" key="5">
    <source>
        <dbReference type="SAM" id="MobiDB-lite"/>
    </source>
</evidence>
<comment type="function">
    <text evidence="4">Mediates inactivation of the TORC1 complex in response to amino acid starvation. Required for meiotic nuclear division.</text>
</comment>
<feature type="region of interest" description="Disordered" evidence="5">
    <location>
        <begin position="355"/>
        <end position="404"/>
    </location>
</feature>
<evidence type="ECO:0000256" key="6">
    <source>
        <dbReference type="SAM" id="SignalP"/>
    </source>
</evidence>
<feature type="compositionally biased region" description="Low complexity" evidence="5">
    <location>
        <begin position="167"/>
        <end position="212"/>
    </location>
</feature>
<feature type="chain" id="PRO_5047396858" description="Nitrogen permease regulator 3" evidence="6">
    <location>
        <begin position="22"/>
        <end position="879"/>
    </location>
</feature>
<dbReference type="Proteomes" id="UP001497600">
    <property type="component" value="Chromosome F"/>
</dbReference>
<feature type="region of interest" description="Disordered" evidence="5">
    <location>
        <begin position="104"/>
        <end position="212"/>
    </location>
</feature>
<feature type="domain" description="GATOR1 complex protein NPRL3 C-terminal HTH" evidence="7">
    <location>
        <begin position="810"/>
        <end position="874"/>
    </location>
</feature>
<sequence length="879" mass="96695">MSFNLPNSYLLGILLLVSTHSGPQLVFNYPPDLSAESADKSHTAKLLLDSGDESENENEEDEYLAEDQNDGREERSDESKWNTRNVNYYMGTKKDLLSFLEDQEKHRKPVPTTTSSNVASTTATTTSVPMGHSTITFDDEASASPLEKTFSGRSGRSAKTTGARSVNSATGLGSTSTTNLSGGHSSQQFSSPSTPTTSTHHNGTSSSGNSPPSTIFGIETDYLCETLCPPRQMCNSRFEILIDDLVFLGLPIHCHENGKWRSKTKTTSEAAQPSTNEKDSGTSSSSTHPPMNMFHLVFIMNPPIIETNYRIDEMFHYVISRLTLVLRYEQSKHNYVWEEVKLIHQLREGFRSTGLRRNTSYGTPVQNEPTETPVARSTSGRSISNAHLTNATPDDSTSSHHSDGSSLTYHLITHSSLCKLIAECFSSISHSEIANLSINNKLRSFQIPIKTEFHSLPQTTVPFLPGSHLSSTVSVLGNTGLINVGDTTRYGGENAIAAGITGGLAAASAAAAAAATGSTGYEPFDEDGDSSEESSSIIYFALLLLDHPDNIVRDIRAEPSSTLAKFIHTIKPTESLAKLSQKVKGDSSKNYELTQIKSFAFHLVYWRRARVIPPLNSRSVYIVSPMAPITLNLYYDMQTFQQQFPTLPSLPHFLKSLSSTSQKPKQYATIIPSRDHRDGYLDALAWLIRYGYVTQLHTFIWLKISRKVKMRVEEDIENEGTSKKGSKSKSKSKGSIGSRGSFERTGGVAAVDNSSKTTDAISKSPSKTGASSVTSSMANNSKSTAPGLQAPNITLEEDGDSLILDPDRATTLERRWINKIVTDECKLSLELTTVFYKLLKYMNGKSSLELLLLKEDISRMDLRKLLYAIEDHIVSVRHW</sequence>
<dbReference type="InterPro" id="IPR005365">
    <property type="entry name" value="Npr3"/>
</dbReference>
<evidence type="ECO:0000256" key="4">
    <source>
        <dbReference type="RuleBase" id="RU368069"/>
    </source>
</evidence>
<evidence type="ECO:0000313" key="8">
    <source>
        <dbReference type="EMBL" id="CAK7914008.1"/>
    </source>
</evidence>
<feature type="compositionally biased region" description="Basic and acidic residues" evidence="5">
    <location>
        <begin position="69"/>
        <end position="79"/>
    </location>
</feature>
<reference evidence="8 9" key="1">
    <citation type="submission" date="2024-01" db="EMBL/GenBank/DDBJ databases">
        <authorList>
            <consortium name="Genoscope - CEA"/>
            <person name="William W."/>
        </authorList>
    </citation>
    <scope>NUCLEOTIDE SEQUENCE [LARGE SCALE GENOMIC DNA]</scope>
    <source>
        <strain evidence="8 9">29B2s-10</strain>
    </source>
</reference>
<dbReference type="Pfam" id="PF24064">
    <property type="entry name" value="HTH_NPRL3"/>
    <property type="match status" value="1"/>
</dbReference>
<feature type="compositionally biased region" description="Polar residues" evidence="5">
    <location>
        <begin position="151"/>
        <end position="166"/>
    </location>
</feature>
<keyword evidence="9" id="KW-1185">Reference proteome</keyword>
<evidence type="ECO:0000256" key="3">
    <source>
        <dbReference type="ARBA" id="ARBA00030028"/>
    </source>
</evidence>
<accession>A0ABP0EKG9</accession>
<comment type="similarity">
    <text evidence="1 4">Belongs to the NPR3 family.</text>
</comment>
<keyword evidence="4" id="KW-0469">Meiosis</keyword>
<feature type="compositionally biased region" description="Polar residues" evidence="5">
    <location>
        <begin position="265"/>
        <end position="287"/>
    </location>
</feature>
<dbReference type="PANTHER" id="PTHR13153">
    <property type="entry name" value="CGTHBA PROTEIN -14 GENE PROTEIN"/>
    <property type="match status" value="1"/>
</dbReference>
<name>A0ABP0EKG9_9ASCO</name>
<comment type="subcellular location">
    <subcellularLocation>
        <location evidence="4">Vacuole membrane</location>
        <topology evidence="4">Peripheral membrane protein</topology>
    </subcellularLocation>
</comment>
<feature type="compositionally biased region" description="Polar residues" evidence="5">
    <location>
        <begin position="355"/>
        <end position="393"/>
    </location>
</feature>
<proteinExistence type="inferred from homology"/>
<protein>
    <recommendedName>
        <fullName evidence="2 4">Nitrogen permease regulator 3</fullName>
    </recommendedName>
    <alternativeName>
        <fullName evidence="3 4">Required for meiotic nuclear division protein 11</fullName>
    </alternativeName>
</protein>
<organism evidence="8 9">
    <name type="scientific">[Candida] anglica</name>
    <dbReference type="NCBI Taxonomy" id="148631"/>
    <lineage>
        <taxon>Eukaryota</taxon>
        <taxon>Fungi</taxon>
        <taxon>Dikarya</taxon>
        <taxon>Ascomycota</taxon>
        <taxon>Saccharomycotina</taxon>
        <taxon>Pichiomycetes</taxon>
        <taxon>Debaryomycetaceae</taxon>
        <taxon>Kurtzmaniella</taxon>
    </lineage>
</organism>
<dbReference type="InterPro" id="IPR056603">
    <property type="entry name" value="HTH_NPRL3"/>
</dbReference>
<feature type="region of interest" description="Disordered" evidence="5">
    <location>
        <begin position="49"/>
        <end position="79"/>
    </location>
</feature>
<dbReference type="Pfam" id="PF03666">
    <property type="entry name" value="NPR3"/>
    <property type="match status" value="1"/>
</dbReference>
<feature type="region of interest" description="Disordered" evidence="5">
    <location>
        <begin position="259"/>
        <end position="287"/>
    </location>
</feature>
<feature type="compositionally biased region" description="Polar residues" evidence="5">
    <location>
        <begin position="752"/>
        <end position="786"/>
    </location>
</feature>
<evidence type="ECO:0000313" key="9">
    <source>
        <dbReference type="Proteomes" id="UP001497600"/>
    </source>
</evidence>
<gene>
    <name evidence="8" type="primary">NPR3</name>
    <name evidence="8" type="ORF">CAAN4_F14444</name>
</gene>